<dbReference type="GO" id="GO:0005886">
    <property type="term" value="C:plasma membrane"/>
    <property type="evidence" value="ECO:0007669"/>
    <property type="project" value="UniProtKB-SubCell"/>
</dbReference>
<gene>
    <name evidence="10" type="ordered locus">Veis_0055</name>
</gene>
<accession>A1WDZ1</accession>
<dbReference type="PANTHER" id="PTHR32196:SF21">
    <property type="entry name" value="ABC TRANSPORTER PERMEASE PROTEIN YPHD-RELATED"/>
    <property type="match status" value="1"/>
</dbReference>
<evidence type="ECO:0000256" key="1">
    <source>
        <dbReference type="ARBA" id="ARBA00004651"/>
    </source>
</evidence>
<feature type="transmembrane region" description="Helical" evidence="9">
    <location>
        <begin position="203"/>
        <end position="227"/>
    </location>
</feature>
<evidence type="ECO:0000256" key="9">
    <source>
        <dbReference type="SAM" id="Phobius"/>
    </source>
</evidence>
<dbReference type="STRING" id="391735.Veis_0055"/>
<dbReference type="Pfam" id="PF02653">
    <property type="entry name" value="BPD_transp_2"/>
    <property type="match status" value="1"/>
</dbReference>
<feature type="transmembrane region" description="Helical" evidence="9">
    <location>
        <begin position="143"/>
        <end position="167"/>
    </location>
</feature>
<evidence type="ECO:0000256" key="5">
    <source>
        <dbReference type="ARBA" id="ARBA00022692"/>
    </source>
</evidence>
<dbReference type="AlphaFoldDB" id="A1WDZ1"/>
<organism evidence="10 11">
    <name type="scientific">Verminephrobacter eiseniae (strain EF01-2)</name>
    <dbReference type="NCBI Taxonomy" id="391735"/>
    <lineage>
        <taxon>Bacteria</taxon>
        <taxon>Pseudomonadati</taxon>
        <taxon>Pseudomonadota</taxon>
        <taxon>Betaproteobacteria</taxon>
        <taxon>Burkholderiales</taxon>
        <taxon>Comamonadaceae</taxon>
        <taxon>Verminephrobacter</taxon>
    </lineage>
</organism>
<proteinExistence type="predicted"/>
<evidence type="ECO:0000313" key="11">
    <source>
        <dbReference type="Proteomes" id="UP000000374"/>
    </source>
</evidence>
<keyword evidence="7 9" id="KW-0472">Membrane</keyword>
<evidence type="ECO:0000256" key="4">
    <source>
        <dbReference type="ARBA" id="ARBA00022519"/>
    </source>
</evidence>
<dbReference type="EMBL" id="CP000542">
    <property type="protein sequence ID" value="ABM55848.1"/>
    <property type="molecule type" value="Genomic_DNA"/>
</dbReference>
<evidence type="ECO:0000256" key="7">
    <source>
        <dbReference type="ARBA" id="ARBA00023136"/>
    </source>
</evidence>
<keyword evidence="5 9" id="KW-0812">Transmembrane</keyword>
<dbReference type="GO" id="GO:0022857">
    <property type="term" value="F:transmembrane transporter activity"/>
    <property type="evidence" value="ECO:0007669"/>
    <property type="project" value="InterPro"/>
</dbReference>
<feature type="transmembrane region" description="Helical" evidence="9">
    <location>
        <begin position="112"/>
        <end position="131"/>
    </location>
</feature>
<name>A1WDZ1_VEREI</name>
<keyword evidence="3" id="KW-1003">Cell membrane</keyword>
<dbReference type="RefSeq" id="WP_011807867.1">
    <property type="nucleotide sequence ID" value="NC_008786.1"/>
</dbReference>
<feature type="transmembrane region" description="Helical" evidence="9">
    <location>
        <begin position="48"/>
        <end position="70"/>
    </location>
</feature>
<comment type="subcellular location">
    <subcellularLocation>
        <location evidence="1">Cell membrane</location>
        <topology evidence="1">Multi-pass membrane protein</topology>
    </subcellularLocation>
</comment>
<dbReference type="HOGENOM" id="CLU_028880_0_2_4"/>
<evidence type="ECO:0000313" key="10">
    <source>
        <dbReference type="EMBL" id="ABM55848.1"/>
    </source>
</evidence>
<feature type="region of interest" description="Disordered" evidence="8">
    <location>
        <begin position="1"/>
        <end position="43"/>
    </location>
</feature>
<keyword evidence="4" id="KW-0997">Cell inner membrane</keyword>
<feature type="transmembrane region" description="Helical" evidence="9">
    <location>
        <begin position="173"/>
        <end position="191"/>
    </location>
</feature>
<keyword evidence="11" id="KW-1185">Reference proteome</keyword>
<dbReference type="CDD" id="cd06579">
    <property type="entry name" value="TM_PBP1_transp_AraH_like"/>
    <property type="match status" value="1"/>
</dbReference>
<feature type="transmembrane region" description="Helical" evidence="9">
    <location>
        <begin position="82"/>
        <end position="106"/>
    </location>
</feature>
<evidence type="ECO:0000256" key="2">
    <source>
        <dbReference type="ARBA" id="ARBA00022448"/>
    </source>
</evidence>
<sequence>MKTTDMGAPDPAAGAHGANPGPGAQAATTPCTPGTPGTMRQRKWPPEWSTLLVLAGIGLFFEAVGWVVVGQSFLLNPQRLQIIVLQMAVIGIIAVGVNLVIITSGIDLSSGSVVAAAAVVSASLAQVADFPRAVFPQLTDLPLIWPILAGVTVGLLVGLINGSLVAFTAIPPFIATLGTMVAVRGFAKWFTNGTPVSMLTDDFAAIGAGINPVLIFVLIAVIFHVVLRYTRFGKFTYAIGANRQAAIVSGINVRHHLVWVYMVAGVLSGIAGTVTAARAISGQSGMGVMYELDAIAAVVIGGTSTAGGLGRITGTVIGVLILGVMTSGFTFIRIDAYYQEMVKGAIIVAAVIADQYRNQKRRG</sequence>
<dbReference type="PANTHER" id="PTHR32196">
    <property type="entry name" value="ABC TRANSPORTER PERMEASE PROTEIN YPHD-RELATED-RELATED"/>
    <property type="match status" value="1"/>
</dbReference>
<feature type="compositionally biased region" description="Low complexity" evidence="8">
    <location>
        <begin position="7"/>
        <end position="38"/>
    </location>
</feature>
<keyword evidence="6 9" id="KW-1133">Transmembrane helix</keyword>
<evidence type="ECO:0000256" key="6">
    <source>
        <dbReference type="ARBA" id="ARBA00022989"/>
    </source>
</evidence>
<dbReference type="KEGG" id="vei:Veis_0055"/>
<dbReference type="GeneID" id="76458814"/>
<feature type="transmembrane region" description="Helical" evidence="9">
    <location>
        <begin position="258"/>
        <end position="280"/>
    </location>
</feature>
<keyword evidence="2" id="KW-0813">Transport</keyword>
<reference evidence="11" key="1">
    <citation type="submission" date="2006-12" db="EMBL/GenBank/DDBJ databases">
        <title>Complete sequence of chromosome 1 of Verminephrobacter eiseniae EF01-2.</title>
        <authorList>
            <person name="Copeland A."/>
            <person name="Lucas S."/>
            <person name="Lapidus A."/>
            <person name="Barry K."/>
            <person name="Detter J.C."/>
            <person name="Glavina del Rio T."/>
            <person name="Dalin E."/>
            <person name="Tice H."/>
            <person name="Pitluck S."/>
            <person name="Chertkov O."/>
            <person name="Brettin T."/>
            <person name="Bruce D."/>
            <person name="Han C."/>
            <person name="Tapia R."/>
            <person name="Gilna P."/>
            <person name="Schmutz J."/>
            <person name="Larimer F."/>
            <person name="Land M."/>
            <person name="Hauser L."/>
            <person name="Kyrpides N."/>
            <person name="Kim E."/>
            <person name="Stahl D."/>
            <person name="Richardson P."/>
        </authorList>
    </citation>
    <scope>NUCLEOTIDE SEQUENCE [LARGE SCALE GENOMIC DNA]</scope>
    <source>
        <strain evidence="11">EF01-2</strain>
    </source>
</reference>
<dbReference type="Proteomes" id="UP000000374">
    <property type="component" value="Chromosome"/>
</dbReference>
<dbReference type="InterPro" id="IPR001851">
    <property type="entry name" value="ABC_transp_permease"/>
</dbReference>
<feature type="transmembrane region" description="Helical" evidence="9">
    <location>
        <begin position="316"/>
        <end position="334"/>
    </location>
</feature>
<dbReference type="eggNOG" id="COG1172">
    <property type="taxonomic scope" value="Bacteria"/>
</dbReference>
<evidence type="ECO:0000256" key="8">
    <source>
        <dbReference type="SAM" id="MobiDB-lite"/>
    </source>
</evidence>
<protein>
    <submittedName>
        <fullName evidence="10">Inner-membrane translocator</fullName>
    </submittedName>
</protein>
<evidence type="ECO:0000256" key="3">
    <source>
        <dbReference type="ARBA" id="ARBA00022475"/>
    </source>
</evidence>